<reference evidence="8 9" key="1">
    <citation type="journal article" date="2014" name="Int. J. Syst. Evol. Microbiol.">
        <title>Complete genome sequence of Corynebacterium casei LMG S-19264T (=DSM 44701T), isolated from a smear-ripened cheese.</title>
        <authorList>
            <consortium name="US DOE Joint Genome Institute (JGI-PGF)"/>
            <person name="Walter F."/>
            <person name="Albersmeier A."/>
            <person name="Kalinowski J."/>
            <person name="Ruckert C."/>
        </authorList>
    </citation>
    <scope>NUCLEOTIDE SEQUENCE [LARGE SCALE GENOMIC DNA]</scope>
    <source>
        <strain evidence="8 9">CCM 8669</strain>
    </source>
</reference>
<sequence>MADIRSLEMPKWGMTMEEGTLTKWLFSEGDSVSEGDVLAEAESSKLTGEIESPMSGKLARILVSEGETVAVAAALAVLADSSASDTEIDQFVADLGGSGAGASAQDDAAAAPPAETAQTGDLSQESEELPSTQKAAAESDPGRGSSPQGGTSAEPSRRQSAVAQQTDAGQADSIPDSLRGSDSEEVAATPHAAKLAEKHGIALSQIEATGRGNRVTVADLQKAVADAGGHLSFGNTLPRKGKAAITGDDSAVDATVHARKLAEEEGVNLLAVRASGRNGRVTLADVQAWLALNRVPEPAAASAPAASAPSSQNQQENSATEIPLTTMRKVIGSRLKESYSESPHFRVTAEAKLDRLLAFRREVNDHRVDLKLSVNDLVTTAVSRALKKVPEVNAQFDGETIRQFDHADISVAVATEEGLITPIVRAADTLSPGQISEQITDLATRAKAGTLKPDEFQGGTFTISNLGMFGITNFDAIINPPQVAILAVGGAQKRFVPDSEGKPVAATVLEFTLSADHRVVDGATSARFCKELKALLETPALIFA</sequence>
<accession>A0A917IRY7</accession>
<feature type="region of interest" description="Disordered" evidence="5">
    <location>
        <begin position="99"/>
        <end position="190"/>
    </location>
</feature>
<dbReference type="InterPro" id="IPR045257">
    <property type="entry name" value="E2/Pdx1"/>
</dbReference>
<keyword evidence="3 4" id="KW-0450">Lipoyl</keyword>
<dbReference type="Gene3D" id="3.30.559.10">
    <property type="entry name" value="Chloramphenicol acetyltransferase-like domain"/>
    <property type="match status" value="1"/>
</dbReference>
<feature type="compositionally biased region" description="Low complexity" evidence="5">
    <location>
        <begin position="301"/>
        <end position="319"/>
    </location>
</feature>
<keyword evidence="4" id="KW-0012">Acyltransferase</keyword>
<dbReference type="AlphaFoldDB" id="A0A917IRY7"/>
<organism evidence="8 9">
    <name type="scientific">Rothia aerolata</name>
    <dbReference type="NCBI Taxonomy" id="1812262"/>
    <lineage>
        <taxon>Bacteria</taxon>
        <taxon>Bacillati</taxon>
        <taxon>Actinomycetota</taxon>
        <taxon>Actinomycetes</taxon>
        <taxon>Micrococcales</taxon>
        <taxon>Micrococcaceae</taxon>
        <taxon>Rothia</taxon>
    </lineage>
</organism>
<evidence type="ECO:0000313" key="8">
    <source>
        <dbReference type="EMBL" id="GGH62083.1"/>
    </source>
</evidence>
<dbReference type="PANTHER" id="PTHR23151:SF90">
    <property type="entry name" value="DIHYDROLIPOYLLYSINE-RESIDUE ACETYLTRANSFERASE COMPONENT OF PYRUVATE DEHYDROGENASE COMPLEX, MITOCHONDRIAL-RELATED"/>
    <property type="match status" value="1"/>
</dbReference>
<dbReference type="EMBL" id="BMDC01000001">
    <property type="protein sequence ID" value="GGH62083.1"/>
    <property type="molecule type" value="Genomic_DNA"/>
</dbReference>
<dbReference type="EC" id="2.3.1.-" evidence="4"/>
<dbReference type="InterPro" id="IPR000089">
    <property type="entry name" value="Biotin_lipoyl"/>
</dbReference>
<keyword evidence="9" id="KW-1185">Reference proteome</keyword>
<keyword evidence="8" id="KW-0670">Pyruvate</keyword>
<evidence type="ECO:0000313" key="9">
    <source>
        <dbReference type="Proteomes" id="UP000600171"/>
    </source>
</evidence>
<keyword evidence="4" id="KW-0808">Transferase</keyword>
<feature type="domain" description="Lipoyl-binding" evidence="6">
    <location>
        <begin position="4"/>
        <end position="79"/>
    </location>
</feature>
<name>A0A917IRY7_9MICC</name>
<dbReference type="PANTHER" id="PTHR23151">
    <property type="entry name" value="DIHYDROLIPOAMIDE ACETYL/SUCCINYL-TRANSFERASE-RELATED"/>
    <property type="match status" value="1"/>
</dbReference>
<dbReference type="InterPro" id="IPR001078">
    <property type="entry name" value="2-oxoacid_DH_actylTfrase"/>
</dbReference>
<dbReference type="Pfam" id="PF00198">
    <property type="entry name" value="2-oxoacid_dh"/>
    <property type="match status" value="1"/>
</dbReference>
<dbReference type="CDD" id="cd06849">
    <property type="entry name" value="lipoyl_domain"/>
    <property type="match status" value="1"/>
</dbReference>
<comment type="similarity">
    <text evidence="2 4">Belongs to the 2-oxoacid dehydrogenase family.</text>
</comment>
<comment type="cofactor">
    <cofactor evidence="1 4">
        <name>(R)-lipoate</name>
        <dbReference type="ChEBI" id="CHEBI:83088"/>
    </cofactor>
</comment>
<evidence type="ECO:0000259" key="7">
    <source>
        <dbReference type="PROSITE" id="PS51826"/>
    </source>
</evidence>
<evidence type="ECO:0000259" key="6">
    <source>
        <dbReference type="PROSITE" id="PS50968"/>
    </source>
</evidence>
<feature type="region of interest" description="Disordered" evidence="5">
    <location>
        <begin position="301"/>
        <end position="324"/>
    </location>
</feature>
<dbReference type="SUPFAM" id="SSF47005">
    <property type="entry name" value="Peripheral subunit-binding domain of 2-oxo acid dehydrogenase complex"/>
    <property type="match status" value="2"/>
</dbReference>
<feature type="domain" description="Peripheral subunit-binding (PSBD)" evidence="7">
    <location>
        <begin position="253"/>
        <end position="290"/>
    </location>
</feature>
<dbReference type="InterPro" id="IPR036625">
    <property type="entry name" value="E3-bd_dom_sf"/>
</dbReference>
<feature type="compositionally biased region" description="Polar residues" evidence="5">
    <location>
        <begin position="145"/>
        <end position="168"/>
    </location>
</feature>
<dbReference type="Pfam" id="PF02817">
    <property type="entry name" value="E3_binding"/>
    <property type="match status" value="2"/>
</dbReference>
<dbReference type="Pfam" id="PF00364">
    <property type="entry name" value="Biotin_lipoyl"/>
    <property type="match status" value="1"/>
</dbReference>
<dbReference type="RefSeq" id="WP_188359350.1">
    <property type="nucleotide sequence ID" value="NZ_BMDC01000001.1"/>
</dbReference>
<proteinExistence type="inferred from homology"/>
<gene>
    <name evidence="8" type="primary">acoC</name>
    <name evidence="8" type="ORF">GCM10007359_11950</name>
</gene>
<dbReference type="GO" id="GO:0006086">
    <property type="term" value="P:pyruvate decarboxylation to acetyl-CoA"/>
    <property type="evidence" value="ECO:0007669"/>
    <property type="project" value="InterPro"/>
</dbReference>
<dbReference type="PROSITE" id="PS51826">
    <property type="entry name" value="PSBD"/>
    <property type="match status" value="2"/>
</dbReference>
<dbReference type="InterPro" id="IPR011053">
    <property type="entry name" value="Single_hybrid_motif"/>
</dbReference>
<dbReference type="SUPFAM" id="SSF52777">
    <property type="entry name" value="CoA-dependent acyltransferases"/>
    <property type="match status" value="1"/>
</dbReference>
<feature type="domain" description="Peripheral subunit-binding (PSBD)" evidence="7">
    <location>
        <begin position="187"/>
        <end position="224"/>
    </location>
</feature>
<dbReference type="Proteomes" id="UP000600171">
    <property type="component" value="Unassembled WGS sequence"/>
</dbReference>
<dbReference type="GO" id="GO:0016746">
    <property type="term" value="F:acyltransferase activity"/>
    <property type="evidence" value="ECO:0007669"/>
    <property type="project" value="UniProtKB-KW"/>
</dbReference>
<dbReference type="SUPFAM" id="SSF51230">
    <property type="entry name" value="Single hybrid motif"/>
    <property type="match status" value="1"/>
</dbReference>
<evidence type="ECO:0000256" key="2">
    <source>
        <dbReference type="ARBA" id="ARBA00007317"/>
    </source>
</evidence>
<protein>
    <recommendedName>
        <fullName evidence="4">Dihydrolipoamide acetyltransferase component of pyruvate dehydrogenase complex</fullName>
        <ecNumber evidence="4">2.3.1.-</ecNumber>
    </recommendedName>
</protein>
<feature type="compositionally biased region" description="Low complexity" evidence="5">
    <location>
        <begin position="101"/>
        <end position="120"/>
    </location>
</feature>
<comment type="caution">
    <text evidence="8">The sequence shown here is derived from an EMBL/GenBank/DDBJ whole genome shotgun (WGS) entry which is preliminary data.</text>
</comment>
<evidence type="ECO:0000256" key="1">
    <source>
        <dbReference type="ARBA" id="ARBA00001938"/>
    </source>
</evidence>
<dbReference type="InterPro" id="IPR004167">
    <property type="entry name" value="PSBD"/>
</dbReference>
<dbReference type="Gene3D" id="4.10.320.10">
    <property type="entry name" value="E3-binding domain"/>
    <property type="match status" value="2"/>
</dbReference>
<evidence type="ECO:0000256" key="5">
    <source>
        <dbReference type="SAM" id="MobiDB-lite"/>
    </source>
</evidence>
<dbReference type="PROSITE" id="PS50968">
    <property type="entry name" value="BIOTINYL_LIPOYL"/>
    <property type="match status" value="1"/>
</dbReference>
<evidence type="ECO:0000256" key="4">
    <source>
        <dbReference type="RuleBase" id="RU003423"/>
    </source>
</evidence>
<dbReference type="Gene3D" id="2.40.50.100">
    <property type="match status" value="1"/>
</dbReference>
<dbReference type="InterPro" id="IPR023213">
    <property type="entry name" value="CAT-like_dom_sf"/>
</dbReference>
<evidence type="ECO:0000256" key="3">
    <source>
        <dbReference type="ARBA" id="ARBA00022823"/>
    </source>
</evidence>
<dbReference type="GO" id="GO:0045254">
    <property type="term" value="C:pyruvate dehydrogenase complex"/>
    <property type="evidence" value="ECO:0007669"/>
    <property type="project" value="InterPro"/>
</dbReference>